<evidence type="ECO:0000256" key="1">
    <source>
        <dbReference type="ARBA" id="ARBA00022737"/>
    </source>
</evidence>
<evidence type="ECO:0000313" key="4">
    <source>
        <dbReference type="EMBL" id="TXC66017.1"/>
    </source>
</evidence>
<dbReference type="AlphaFoldDB" id="A0A5C6TZH1"/>
<evidence type="ECO:0000256" key="3">
    <source>
        <dbReference type="PROSITE-ProRule" id="PRU00023"/>
    </source>
</evidence>
<evidence type="ECO:0000313" key="5">
    <source>
        <dbReference type="Proteomes" id="UP000321832"/>
    </source>
</evidence>
<comment type="caution">
    <text evidence="4">The sequence shown here is derived from an EMBL/GenBank/DDBJ whole genome shotgun (WGS) entry which is preliminary data.</text>
</comment>
<dbReference type="PROSITE" id="PS50297">
    <property type="entry name" value="ANK_REP_REGION"/>
    <property type="match status" value="2"/>
</dbReference>
<dbReference type="InterPro" id="IPR036770">
    <property type="entry name" value="Ankyrin_rpt-contain_sf"/>
</dbReference>
<feature type="repeat" description="ANK" evidence="3">
    <location>
        <begin position="142"/>
        <end position="174"/>
    </location>
</feature>
<dbReference type="SUPFAM" id="SSF48403">
    <property type="entry name" value="Ankyrin repeat"/>
    <property type="match status" value="1"/>
</dbReference>
<dbReference type="PANTHER" id="PTHR24173">
    <property type="entry name" value="ANKYRIN REPEAT CONTAINING"/>
    <property type="match status" value="1"/>
</dbReference>
<name>A0A5C6TZH1_9BURK</name>
<keyword evidence="5" id="KW-1185">Reference proteome</keyword>
<dbReference type="InterPro" id="IPR002110">
    <property type="entry name" value="Ankyrin_rpt"/>
</dbReference>
<dbReference type="PROSITE" id="PS50088">
    <property type="entry name" value="ANK_REPEAT"/>
    <property type="match status" value="2"/>
</dbReference>
<dbReference type="Gene3D" id="1.25.40.20">
    <property type="entry name" value="Ankyrin repeat-containing domain"/>
    <property type="match status" value="1"/>
</dbReference>
<dbReference type="Pfam" id="PF12796">
    <property type="entry name" value="Ank_2"/>
    <property type="match status" value="2"/>
</dbReference>
<dbReference type="SMART" id="SM00248">
    <property type="entry name" value="ANK"/>
    <property type="match status" value="5"/>
</dbReference>
<dbReference type="EMBL" id="VOPW01000001">
    <property type="protein sequence ID" value="TXC66017.1"/>
    <property type="molecule type" value="Genomic_DNA"/>
</dbReference>
<evidence type="ECO:0000256" key="2">
    <source>
        <dbReference type="ARBA" id="ARBA00023043"/>
    </source>
</evidence>
<sequence length="233" mass="25323">MRRLVQTFEIKDFSSSIAKSAMMRKLLKFTLQLLVVVAFSSASAGSYDDLFVAVIRDDASGLRKLLRQGVDPNSRDPKGMPALSVAIKRESPRAFELLLAHPAIDVDATNAAGETALMLTAIAGDLDASQQLVARGAKVQFPGWSPIHYAASGPSTRLVQWLLENGAQIDADSPNGTTPLMLAAQHAPVATVELLLKRGADTRRRNQRGLQAIDYAELGGRDFLVERFEKLPR</sequence>
<dbReference type="Proteomes" id="UP000321832">
    <property type="component" value="Unassembled WGS sequence"/>
</dbReference>
<keyword evidence="1" id="KW-0677">Repeat</keyword>
<organism evidence="4 5">
    <name type="scientific">Piscinibacter aquaticus</name>
    <dbReference type="NCBI Taxonomy" id="392597"/>
    <lineage>
        <taxon>Bacteria</taxon>
        <taxon>Pseudomonadati</taxon>
        <taxon>Pseudomonadota</taxon>
        <taxon>Betaproteobacteria</taxon>
        <taxon>Burkholderiales</taxon>
        <taxon>Sphaerotilaceae</taxon>
        <taxon>Piscinibacter</taxon>
    </lineage>
</organism>
<keyword evidence="2 3" id="KW-0040">ANK repeat</keyword>
<gene>
    <name evidence="4" type="ORF">FSC37_09155</name>
</gene>
<reference evidence="4 5" key="1">
    <citation type="submission" date="2019-08" db="EMBL/GenBank/DDBJ databases">
        <authorList>
            <person name="Khan S.A."/>
            <person name="Jeon C.O."/>
            <person name="Jeong S.E."/>
        </authorList>
    </citation>
    <scope>NUCLEOTIDE SEQUENCE [LARGE SCALE GENOMIC DNA]</scope>
    <source>
        <strain evidence="5">IMCC1728</strain>
    </source>
</reference>
<dbReference type="PANTHER" id="PTHR24173:SF74">
    <property type="entry name" value="ANKYRIN REPEAT DOMAIN-CONTAINING PROTEIN 16"/>
    <property type="match status" value="1"/>
</dbReference>
<proteinExistence type="predicted"/>
<accession>A0A5C6TZH1</accession>
<feature type="repeat" description="ANK" evidence="3">
    <location>
        <begin position="175"/>
        <end position="207"/>
    </location>
</feature>
<protein>
    <submittedName>
        <fullName evidence="4">Ankyrin repeat domain-containing protein</fullName>
    </submittedName>
</protein>